<dbReference type="OrthoDB" id="212300at2"/>
<dbReference type="AlphaFoldDB" id="A0A254TEI7"/>
<keyword evidence="3" id="KW-1185">Reference proteome</keyword>
<dbReference type="RefSeq" id="WP_088707868.1">
    <property type="nucleotide sequence ID" value="NZ_LSTO01000001.1"/>
</dbReference>
<evidence type="ECO:0000313" key="3">
    <source>
        <dbReference type="Proteomes" id="UP000197535"/>
    </source>
</evidence>
<dbReference type="Pfam" id="PF13365">
    <property type="entry name" value="Trypsin_2"/>
    <property type="match status" value="1"/>
</dbReference>
<sequence>MRLPPIGLACLSLAFAACSLSVRAEDLPGTIAKVKPAVVGIATLKKGRTPPILFIGTGFVVGDGLTVITNAHVVKQPGIDDGSELLGVLTSSNQAAADMRSATIVNTDRERDLAQLRIAGTPLPTLKLGNSDSVLEGHSLVFTGFPLGMILGFHHVTHRALVAAITPVVDPAPTSQILNPKMIAQLRSAPYKVFQLDGTAYPGSSGSPLYDPATGEVLGIINKVAVKGTKEAALTQPSGITYAIPARHIHELLDRQPAQPAAK</sequence>
<dbReference type="PANTHER" id="PTHR43019">
    <property type="entry name" value="SERINE ENDOPROTEASE DEGS"/>
    <property type="match status" value="1"/>
</dbReference>
<dbReference type="EMBL" id="LSTO01000001">
    <property type="protein sequence ID" value="OWW21014.1"/>
    <property type="molecule type" value="Genomic_DNA"/>
</dbReference>
<feature type="chain" id="PRO_5013010461" evidence="1">
    <location>
        <begin position="25"/>
        <end position="263"/>
    </location>
</feature>
<dbReference type="PROSITE" id="PS51257">
    <property type="entry name" value="PROKAR_LIPOPROTEIN"/>
    <property type="match status" value="1"/>
</dbReference>
<organism evidence="2 3">
    <name type="scientific">Noviherbaspirillum denitrificans</name>
    <dbReference type="NCBI Taxonomy" id="1968433"/>
    <lineage>
        <taxon>Bacteria</taxon>
        <taxon>Pseudomonadati</taxon>
        <taxon>Pseudomonadota</taxon>
        <taxon>Betaproteobacteria</taxon>
        <taxon>Burkholderiales</taxon>
        <taxon>Oxalobacteraceae</taxon>
        <taxon>Noviherbaspirillum</taxon>
    </lineage>
</organism>
<protein>
    <submittedName>
        <fullName evidence="2">Peptidase S1</fullName>
    </submittedName>
</protein>
<proteinExistence type="predicted"/>
<dbReference type="Gene3D" id="2.40.10.10">
    <property type="entry name" value="Trypsin-like serine proteases"/>
    <property type="match status" value="2"/>
</dbReference>
<gene>
    <name evidence="2" type="ORF">AYR66_17575</name>
</gene>
<feature type="signal peptide" evidence="1">
    <location>
        <begin position="1"/>
        <end position="24"/>
    </location>
</feature>
<dbReference type="InterPro" id="IPR009003">
    <property type="entry name" value="Peptidase_S1_PA"/>
</dbReference>
<keyword evidence="1" id="KW-0732">Signal</keyword>
<comment type="caution">
    <text evidence="2">The sequence shown here is derived from an EMBL/GenBank/DDBJ whole genome shotgun (WGS) entry which is preliminary data.</text>
</comment>
<evidence type="ECO:0000256" key="1">
    <source>
        <dbReference type="SAM" id="SignalP"/>
    </source>
</evidence>
<name>A0A254TEI7_9BURK</name>
<evidence type="ECO:0000313" key="2">
    <source>
        <dbReference type="EMBL" id="OWW21014.1"/>
    </source>
</evidence>
<reference evidence="2 3" key="1">
    <citation type="submission" date="2016-02" db="EMBL/GenBank/DDBJ databases">
        <authorList>
            <person name="Wen L."/>
            <person name="He K."/>
            <person name="Yang H."/>
        </authorList>
    </citation>
    <scope>NUCLEOTIDE SEQUENCE [LARGE SCALE GENOMIC DNA]</scope>
    <source>
        <strain evidence="2 3">TSA40</strain>
    </source>
</reference>
<dbReference type="SUPFAM" id="SSF50494">
    <property type="entry name" value="Trypsin-like serine proteases"/>
    <property type="match status" value="1"/>
</dbReference>
<dbReference type="Proteomes" id="UP000197535">
    <property type="component" value="Unassembled WGS sequence"/>
</dbReference>
<dbReference type="InterPro" id="IPR043504">
    <property type="entry name" value="Peptidase_S1_PA_chymotrypsin"/>
</dbReference>
<accession>A0A254TEI7</accession>
<dbReference type="PANTHER" id="PTHR43019:SF23">
    <property type="entry name" value="PROTEASE DO-LIKE 5, CHLOROPLASTIC"/>
    <property type="match status" value="1"/>
</dbReference>